<gene>
    <name evidence="2" type="ORF">C3747_248g9</name>
</gene>
<feature type="compositionally biased region" description="Basic and acidic residues" evidence="1">
    <location>
        <begin position="339"/>
        <end position="351"/>
    </location>
</feature>
<dbReference type="VEuPathDB" id="TriTrypDB:TcG_03526"/>
<name>A0A2V2VL03_TRYCR</name>
<dbReference type="VEuPathDB" id="TriTrypDB:ECC02_005415"/>
<dbReference type="VEuPathDB" id="TriTrypDB:TCDM_05191"/>
<dbReference type="VEuPathDB" id="TriTrypDB:C3747_248g9"/>
<reference evidence="2 3" key="1">
    <citation type="journal article" date="2018" name="Microb. Genom.">
        <title>Expanding an expanded genome: long-read sequencing of Trypanosoma cruzi.</title>
        <authorList>
            <person name="Berna L."/>
            <person name="Rodriguez M."/>
            <person name="Chiribao M.L."/>
            <person name="Parodi-Talice A."/>
            <person name="Pita S."/>
            <person name="Rijo G."/>
            <person name="Alvarez-Valin F."/>
            <person name="Robello C."/>
        </authorList>
    </citation>
    <scope>NUCLEOTIDE SEQUENCE [LARGE SCALE GENOMIC DNA]</scope>
    <source>
        <strain evidence="2 3">TCC</strain>
    </source>
</reference>
<dbReference type="SUPFAM" id="SSF52833">
    <property type="entry name" value="Thioredoxin-like"/>
    <property type="match status" value="1"/>
</dbReference>
<comment type="caution">
    <text evidence="2">The sequence shown here is derived from an EMBL/GenBank/DDBJ whole genome shotgun (WGS) entry which is preliminary data.</text>
</comment>
<feature type="region of interest" description="Disordered" evidence="1">
    <location>
        <begin position="62"/>
        <end position="81"/>
    </location>
</feature>
<dbReference type="Proteomes" id="UP000246078">
    <property type="component" value="Unassembled WGS sequence"/>
</dbReference>
<dbReference type="VEuPathDB" id="TriTrypDB:TcCL_ESM04035"/>
<dbReference type="VEuPathDB" id="TriTrypDB:C4B63_16g131"/>
<protein>
    <recommendedName>
        <fullName evidence="4">Thioredoxin domain-containing protein</fullName>
    </recommendedName>
</protein>
<feature type="region of interest" description="Disordered" evidence="1">
    <location>
        <begin position="339"/>
        <end position="399"/>
    </location>
</feature>
<dbReference type="VEuPathDB" id="TriTrypDB:TCSYLVIO_000195"/>
<feature type="compositionally biased region" description="Basic and acidic residues" evidence="1">
    <location>
        <begin position="377"/>
        <end position="399"/>
    </location>
</feature>
<evidence type="ECO:0000256" key="1">
    <source>
        <dbReference type="SAM" id="MobiDB-lite"/>
    </source>
</evidence>
<dbReference type="EMBL" id="PRFC01000248">
    <property type="protein sequence ID" value="PWU97107.1"/>
    <property type="molecule type" value="Genomic_DNA"/>
</dbReference>
<evidence type="ECO:0000313" key="3">
    <source>
        <dbReference type="Proteomes" id="UP000246078"/>
    </source>
</evidence>
<evidence type="ECO:0000313" key="2">
    <source>
        <dbReference type="EMBL" id="PWU97107.1"/>
    </source>
</evidence>
<dbReference type="VEuPathDB" id="TriTrypDB:TcBrA4_0137140"/>
<dbReference type="AlphaFoldDB" id="A0A2V2VL03"/>
<proteinExistence type="predicted"/>
<organism evidence="2 3">
    <name type="scientific">Trypanosoma cruzi</name>
    <dbReference type="NCBI Taxonomy" id="5693"/>
    <lineage>
        <taxon>Eukaryota</taxon>
        <taxon>Discoba</taxon>
        <taxon>Euglenozoa</taxon>
        <taxon>Kinetoplastea</taxon>
        <taxon>Metakinetoplastina</taxon>
        <taxon>Trypanosomatida</taxon>
        <taxon>Trypanosomatidae</taxon>
        <taxon>Trypanosoma</taxon>
        <taxon>Schizotrypanum</taxon>
    </lineage>
</organism>
<evidence type="ECO:0008006" key="4">
    <source>
        <dbReference type="Google" id="ProtNLM"/>
    </source>
</evidence>
<dbReference type="VEuPathDB" id="TriTrypDB:BCY84_02448"/>
<sequence>MATATTTNNNSDGHTDGVWPEFSQELCEELNEKRCLVLAVDAEKAAAVCRCVDGVIAKLGSGAEGNGKPNNGPDDMLPSLQRSPRVRFTTGGNIARLQRCTAVYGRFPMLLVLEMYEDRSFVLDLDADITITKETEKKIELFLRGVAAGDVPRALQGAAPPANDCIDSTHNIPLKHGLCAVTSTLERLKRKESGGAVCLFWSEHCAMCSVVLMMVDRLVGVILKASEARGVARPFSYIACNIDHNDFPEEDWPQKSERQIVPTIAAYNGNGERFVYGGRRMASPIISFICTHCLPSGLPNAAQIASDALAVAEKMKEEELWGGCVYSTAEKDAVKEIKPRENDHFDTHEASDVNLEEAGQKRLRRCGHDAQEEESPESERGEATKEEQKEPKKERSEVN</sequence>
<dbReference type="InterPro" id="IPR036249">
    <property type="entry name" value="Thioredoxin-like_sf"/>
</dbReference>
<accession>A0A2V2VL03</accession>
<dbReference type="VEuPathDB" id="TriTrypDB:TcCLB.509769.80"/>
<dbReference type="VEuPathDB" id="TriTrypDB:Tc_MARK_9450"/>
<dbReference type="VEuPathDB" id="TriTrypDB:TcYC6_0030480"/>